<accession>A0A6P8H3Y9</accession>
<dbReference type="InterPro" id="IPR017907">
    <property type="entry name" value="Znf_RING_CS"/>
</dbReference>
<dbReference type="Proteomes" id="UP000515163">
    <property type="component" value="Unplaced"/>
</dbReference>
<dbReference type="InterPro" id="IPR012227">
    <property type="entry name" value="TNF_rcpt-assoc_TRAF_met"/>
</dbReference>
<dbReference type="OrthoDB" id="5987964at2759"/>
<evidence type="ECO:0000256" key="3">
    <source>
        <dbReference type="ARBA" id="ARBA00022723"/>
    </source>
</evidence>
<evidence type="ECO:0000256" key="2">
    <source>
        <dbReference type="ARBA" id="ARBA00022490"/>
    </source>
</evidence>
<keyword evidence="7" id="KW-0175">Coiled coil</keyword>
<dbReference type="InParanoid" id="A0A6P8H3Y9"/>
<dbReference type="GeneID" id="116287628"/>
<dbReference type="PROSITE" id="PS00518">
    <property type="entry name" value="ZF_RING_1"/>
    <property type="match status" value="1"/>
</dbReference>
<dbReference type="SMART" id="SM00184">
    <property type="entry name" value="RING"/>
    <property type="match status" value="1"/>
</dbReference>
<proteinExistence type="predicted"/>
<keyword evidence="10" id="KW-1185">Reference proteome</keyword>
<feature type="domain" description="RING-type" evidence="8">
    <location>
        <begin position="21"/>
        <end position="60"/>
    </location>
</feature>
<evidence type="ECO:0000259" key="9">
    <source>
        <dbReference type="PROSITE" id="PS50144"/>
    </source>
</evidence>
<dbReference type="InterPro" id="IPR002083">
    <property type="entry name" value="MATH/TRAF_dom"/>
</dbReference>
<organism evidence="10 11">
    <name type="scientific">Actinia tenebrosa</name>
    <name type="common">Australian red waratah sea anemone</name>
    <dbReference type="NCBI Taxonomy" id="6105"/>
    <lineage>
        <taxon>Eukaryota</taxon>
        <taxon>Metazoa</taxon>
        <taxon>Cnidaria</taxon>
        <taxon>Anthozoa</taxon>
        <taxon>Hexacorallia</taxon>
        <taxon>Actiniaria</taxon>
        <taxon>Actiniidae</taxon>
        <taxon>Actinia</taxon>
    </lineage>
</organism>
<feature type="coiled-coil region" evidence="7">
    <location>
        <begin position="144"/>
        <end position="171"/>
    </location>
</feature>
<keyword evidence="4 6" id="KW-0863">Zinc-finger</keyword>
<reference evidence="11" key="1">
    <citation type="submission" date="2025-08" db="UniProtKB">
        <authorList>
            <consortium name="RefSeq"/>
        </authorList>
    </citation>
    <scope>IDENTIFICATION</scope>
</reference>
<evidence type="ECO:0000256" key="6">
    <source>
        <dbReference type="PROSITE-ProRule" id="PRU00175"/>
    </source>
</evidence>
<dbReference type="Pfam" id="PF13923">
    <property type="entry name" value="zf-C3HC4_2"/>
    <property type="match status" value="1"/>
</dbReference>
<dbReference type="GO" id="GO:0008270">
    <property type="term" value="F:zinc ion binding"/>
    <property type="evidence" value="ECO:0007669"/>
    <property type="project" value="UniProtKB-KW"/>
</dbReference>
<evidence type="ECO:0000256" key="4">
    <source>
        <dbReference type="ARBA" id="ARBA00022771"/>
    </source>
</evidence>
<evidence type="ECO:0000256" key="7">
    <source>
        <dbReference type="SAM" id="Coils"/>
    </source>
</evidence>
<keyword evidence="5" id="KW-0862">Zinc</keyword>
<dbReference type="SUPFAM" id="SSF49599">
    <property type="entry name" value="TRAF domain-like"/>
    <property type="match status" value="2"/>
</dbReference>
<name>A0A6P8H3Y9_ACTTE</name>
<dbReference type="PANTHER" id="PTHR10131:SF94">
    <property type="entry name" value="TNF RECEPTOR-ASSOCIATED FACTOR 4"/>
    <property type="match status" value="1"/>
</dbReference>
<gene>
    <name evidence="11" type="primary">LOC116287628</name>
</gene>
<dbReference type="InterPro" id="IPR013083">
    <property type="entry name" value="Znf_RING/FYVE/PHD"/>
</dbReference>
<dbReference type="Gene3D" id="2.60.210.10">
    <property type="entry name" value="Apoptosis, Tumor Necrosis Factor Receptor Associated Protein 2, Chain A"/>
    <property type="match status" value="1"/>
</dbReference>
<dbReference type="PROSITE" id="PS50089">
    <property type="entry name" value="ZF_RING_2"/>
    <property type="match status" value="1"/>
</dbReference>
<dbReference type="InterPro" id="IPR008974">
    <property type="entry name" value="TRAF-like"/>
</dbReference>
<dbReference type="GO" id="GO:0007165">
    <property type="term" value="P:signal transduction"/>
    <property type="evidence" value="ECO:0007669"/>
    <property type="project" value="InterPro"/>
</dbReference>
<protein>
    <submittedName>
        <fullName evidence="11">TNF receptor-associated factor 6-B-like</fullName>
    </submittedName>
</protein>
<dbReference type="SUPFAM" id="SSF57850">
    <property type="entry name" value="RING/U-box"/>
    <property type="match status" value="1"/>
</dbReference>
<evidence type="ECO:0000313" key="11">
    <source>
        <dbReference type="RefSeq" id="XP_031550171.1"/>
    </source>
</evidence>
<dbReference type="AlphaFoldDB" id="A0A6P8H3Y9"/>
<dbReference type="GO" id="GO:0005737">
    <property type="term" value="C:cytoplasm"/>
    <property type="evidence" value="ECO:0007669"/>
    <property type="project" value="UniProtKB-SubCell"/>
</dbReference>
<evidence type="ECO:0000259" key="8">
    <source>
        <dbReference type="PROSITE" id="PS50089"/>
    </source>
</evidence>
<dbReference type="PROSITE" id="PS50144">
    <property type="entry name" value="MATH"/>
    <property type="match status" value="1"/>
</dbReference>
<evidence type="ECO:0000256" key="1">
    <source>
        <dbReference type="ARBA" id="ARBA00004496"/>
    </source>
</evidence>
<dbReference type="GO" id="GO:0042981">
    <property type="term" value="P:regulation of apoptotic process"/>
    <property type="evidence" value="ECO:0007669"/>
    <property type="project" value="InterPro"/>
</dbReference>
<dbReference type="Gene3D" id="3.30.40.10">
    <property type="entry name" value="Zinc/RING finger domain, C3HC4 (zinc finger)"/>
    <property type="match status" value="2"/>
</dbReference>
<evidence type="ECO:0000256" key="5">
    <source>
        <dbReference type="ARBA" id="ARBA00022833"/>
    </source>
</evidence>
<dbReference type="InterPro" id="IPR001841">
    <property type="entry name" value="Znf_RING"/>
</dbReference>
<dbReference type="GO" id="GO:0043122">
    <property type="term" value="P:regulation of canonical NF-kappaB signal transduction"/>
    <property type="evidence" value="ECO:0007669"/>
    <property type="project" value="TreeGrafter"/>
</dbReference>
<dbReference type="SMART" id="SM00061">
    <property type="entry name" value="MATH"/>
    <property type="match status" value="1"/>
</dbReference>
<dbReference type="PANTHER" id="PTHR10131">
    <property type="entry name" value="TNF RECEPTOR ASSOCIATED FACTOR"/>
    <property type="match status" value="1"/>
</dbReference>
<dbReference type="GO" id="GO:0005164">
    <property type="term" value="F:tumor necrosis factor receptor binding"/>
    <property type="evidence" value="ECO:0007669"/>
    <property type="project" value="TreeGrafter"/>
</dbReference>
<evidence type="ECO:0000313" key="10">
    <source>
        <dbReference type="Proteomes" id="UP000515163"/>
    </source>
</evidence>
<keyword evidence="3" id="KW-0479">Metal-binding</keyword>
<comment type="subcellular location">
    <subcellularLocation>
        <location evidence="1">Cytoplasm</location>
    </subcellularLocation>
</comment>
<keyword evidence="2" id="KW-0963">Cytoplasm</keyword>
<feature type="domain" description="MATH" evidence="9">
    <location>
        <begin position="169"/>
        <end position="321"/>
    </location>
</feature>
<dbReference type="PIRSF" id="PIRSF015614">
    <property type="entry name" value="TRAF"/>
    <property type="match status" value="1"/>
</dbReference>
<dbReference type="RefSeq" id="XP_031550171.1">
    <property type="nucleotide sequence ID" value="XM_031694311.1"/>
</dbReference>
<dbReference type="InterPro" id="IPR049342">
    <property type="entry name" value="TRAF1-6_MATH_dom"/>
</dbReference>
<dbReference type="KEGG" id="aten:116287628"/>
<sequence length="329" mass="38225">MTTPQGYDFDFVDKLADDCICKICHLALRQPVQTRCCGHRFCKDCLVEATKRQSECPLDRKPLNIEKDVFDDKAAERTVKSLRITCPRRCKGCPWQGELANVKVHDKKCDYMIVPCTFQRSGCDFKTQRKNMEEHLEKKIKEHLVLTQDENEKLKKTLAQIKEQVGRCTNKFIWKINNFTDDLEKAKQPGEGHLMYSDPLYTDKYGYKMRVILYPNGDRDDATGHVSIFIQLLRGEYDAVLPWPFARKITITLLDQKEDLQERKNVEKTTSYKGMLNNSEAFNRPTTDSNTGLGYKKFISHEELMTENYIVDDTIFLQVEVGEEYTGTE</sequence>
<dbReference type="GO" id="GO:0031625">
    <property type="term" value="F:ubiquitin protein ligase binding"/>
    <property type="evidence" value="ECO:0007669"/>
    <property type="project" value="TreeGrafter"/>
</dbReference>
<dbReference type="Pfam" id="PF21355">
    <property type="entry name" value="TRAF-mep_MATH"/>
    <property type="match status" value="1"/>
</dbReference>